<accession>A0A0D4BY99</accession>
<dbReference type="HOGENOM" id="CLU_1529529_0_0_11"/>
<dbReference type="OrthoDB" id="3692710at2"/>
<sequence length="175" mass="18531">MIDKPVSTVKAAMIVLLCTVFLLSACSGKADNVSSIDFGARPSLQTVVKKYDSMLSEMKSELSKNFAGIGWSEFQQGASINVDVPGAPGQAVNYSSAAWVAELALRGDDRTKALKVLEEVGARFGFAAPQIVKDADDHLEVIGTDQLGAHYEFSSGAKTTLSYVTGIHLAEEVGS</sequence>
<dbReference type="Proteomes" id="UP000061839">
    <property type="component" value="Chromosome"/>
</dbReference>
<dbReference type="EMBL" id="CP011005">
    <property type="protein sequence ID" value="AJT41294.1"/>
    <property type="molecule type" value="Genomic_DNA"/>
</dbReference>
<proteinExistence type="predicted"/>
<keyword evidence="9" id="KW-1185">Reference proteome</keyword>
<evidence type="ECO:0000256" key="6">
    <source>
        <dbReference type="ARBA" id="ARBA00023288"/>
    </source>
</evidence>
<evidence type="ECO:0000256" key="3">
    <source>
        <dbReference type="ARBA" id="ARBA00022729"/>
    </source>
</evidence>
<gene>
    <name evidence="8" type="ORF">UM93_06755</name>
</gene>
<reference evidence="8 9" key="1">
    <citation type="journal article" date="2015" name="Genome Announc.">
        <title>Complete Genome Sequencing of Protease-Producing Novel Arthrobacter sp. Strain IHBB 11108 Using PacBio Single-Molecule Real-Time Sequencing Technology.</title>
        <authorList>
            <person name="Kiran S."/>
            <person name="Swarnkar M.K."/>
            <person name="Pal M."/>
            <person name="Thakur R."/>
            <person name="Tewari R."/>
            <person name="Singh A.K."/>
            <person name="Gulati A."/>
        </authorList>
    </citation>
    <scope>NUCLEOTIDE SEQUENCE [LARGE SCALE GENOMIC DNA]</scope>
    <source>
        <strain evidence="8 9">IHBB 11108</strain>
    </source>
</reference>
<protein>
    <recommendedName>
        <fullName evidence="10">Lipoprotein</fullName>
    </recommendedName>
</protein>
<evidence type="ECO:0008006" key="10">
    <source>
        <dbReference type="Google" id="ProtNLM"/>
    </source>
</evidence>
<feature type="chain" id="PRO_5002273799" description="Lipoprotein" evidence="7">
    <location>
        <begin position="31"/>
        <end position="175"/>
    </location>
</feature>
<evidence type="ECO:0000313" key="9">
    <source>
        <dbReference type="Proteomes" id="UP000061839"/>
    </source>
</evidence>
<dbReference type="InterPro" id="IPR032018">
    <property type="entry name" value="LppA/LppB/LprP"/>
</dbReference>
<evidence type="ECO:0000256" key="1">
    <source>
        <dbReference type="ARBA" id="ARBA00004193"/>
    </source>
</evidence>
<organism evidence="8 9">
    <name type="scientific">Psychromicrobium lacuslunae</name>
    <dbReference type="NCBI Taxonomy" id="1618207"/>
    <lineage>
        <taxon>Bacteria</taxon>
        <taxon>Bacillati</taxon>
        <taxon>Actinomycetota</taxon>
        <taxon>Actinomycetes</taxon>
        <taxon>Micrococcales</taxon>
        <taxon>Micrococcaceae</taxon>
        <taxon>Psychromicrobium</taxon>
    </lineage>
</organism>
<feature type="signal peptide" evidence="7">
    <location>
        <begin position="1"/>
        <end position="30"/>
    </location>
</feature>
<name>A0A0D4BY99_9MICC</name>
<dbReference type="GO" id="GO:0005886">
    <property type="term" value="C:plasma membrane"/>
    <property type="evidence" value="ECO:0007669"/>
    <property type="project" value="UniProtKB-SubCell"/>
</dbReference>
<dbReference type="PATRIC" id="fig|1618207.4.peg.1369"/>
<evidence type="ECO:0000256" key="5">
    <source>
        <dbReference type="ARBA" id="ARBA00023139"/>
    </source>
</evidence>
<keyword evidence="6" id="KW-0449">Lipoprotein</keyword>
<keyword evidence="4" id="KW-0472">Membrane</keyword>
<evidence type="ECO:0000256" key="2">
    <source>
        <dbReference type="ARBA" id="ARBA00022475"/>
    </source>
</evidence>
<dbReference type="RefSeq" id="WP_045074554.1">
    <property type="nucleotide sequence ID" value="NZ_CP011005.1"/>
</dbReference>
<keyword evidence="2" id="KW-1003">Cell membrane</keyword>
<keyword evidence="3 7" id="KW-0732">Signal</keyword>
<dbReference type="PROSITE" id="PS51257">
    <property type="entry name" value="PROKAR_LIPOPROTEIN"/>
    <property type="match status" value="1"/>
</dbReference>
<evidence type="ECO:0000313" key="8">
    <source>
        <dbReference type="EMBL" id="AJT41294.1"/>
    </source>
</evidence>
<dbReference type="KEGG" id="ari:UM93_06755"/>
<evidence type="ECO:0000256" key="7">
    <source>
        <dbReference type="SAM" id="SignalP"/>
    </source>
</evidence>
<evidence type="ECO:0000256" key="4">
    <source>
        <dbReference type="ARBA" id="ARBA00023136"/>
    </source>
</evidence>
<dbReference type="Gene3D" id="3.30.2030.20">
    <property type="match status" value="1"/>
</dbReference>
<dbReference type="Pfam" id="PF16708">
    <property type="entry name" value="LppA"/>
    <property type="match status" value="1"/>
</dbReference>
<dbReference type="AlphaFoldDB" id="A0A0D4BY99"/>
<comment type="subcellular location">
    <subcellularLocation>
        <location evidence="1">Cell membrane</location>
        <topology evidence="1">Lipid-anchor</topology>
    </subcellularLocation>
</comment>
<keyword evidence="5" id="KW-0564">Palmitate</keyword>